<evidence type="ECO:0000313" key="2">
    <source>
        <dbReference type="EMBL" id="MCC2221450.1"/>
    </source>
</evidence>
<gene>
    <name evidence="2" type="ORF">LKD48_07330</name>
</gene>
<sequence>MSDCTIAAQVLEKREEPAEYLVDRMIRICRDQLMLPIRQTMERIDCHEICFMESRGHNVYIYTKNREIRIYQKLTDLVDLLPDYFHQCHKSYIVNLEYVVRLERTLLYMADGRMVPVSRTHQAETKEIYENYVNA</sequence>
<proteinExistence type="predicted"/>
<keyword evidence="3" id="KW-1185">Reference proteome</keyword>
<dbReference type="Proteomes" id="UP001198200">
    <property type="component" value="Unassembled WGS sequence"/>
</dbReference>
<name>A0AAE3E439_9FIRM</name>
<dbReference type="PANTHER" id="PTHR37299:SF1">
    <property type="entry name" value="STAGE 0 SPORULATION PROTEIN A HOMOLOG"/>
    <property type="match status" value="1"/>
</dbReference>
<reference evidence="2 3" key="1">
    <citation type="submission" date="2021-10" db="EMBL/GenBank/DDBJ databases">
        <title>Anaerobic single-cell dispensing facilitates the cultivation of human gut bacteria.</title>
        <authorList>
            <person name="Afrizal A."/>
        </authorList>
    </citation>
    <scope>NUCLEOTIDE SEQUENCE [LARGE SCALE GENOMIC DNA]</scope>
    <source>
        <strain evidence="2 3">CLA-AA-H224</strain>
    </source>
</reference>
<feature type="domain" description="HTH LytTR-type" evidence="1">
    <location>
        <begin position="33"/>
        <end position="131"/>
    </location>
</feature>
<dbReference type="Pfam" id="PF04397">
    <property type="entry name" value="LytTR"/>
    <property type="match status" value="1"/>
</dbReference>
<dbReference type="Gene3D" id="2.40.50.1020">
    <property type="entry name" value="LytTr DNA-binding domain"/>
    <property type="match status" value="1"/>
</dbReference>
<dbReference type="InterPro" id="IPR046947">
    <property type="entry name" value="LytR-like"/>
</dbReference>
<evidence type="ECO:0000313" key="3">
    <source>
        <dbReference type="Proteomes" id="UP001198200"/>
    </source>
</evidence>
<dbReference type="GO" id="GO:0003677">
    <property type="term" value="F:DNA binding"/>
    <property type="evidence" value="ECO:0007669"/>
    <property type="project" value="InterPro"/>
</dbReference>
<dbReference type="AlphaFoldDB" id="A0AAE3E439"/>
<dbReference type="RefSeq" id="WP_118612057.1">
    <property type="nucleotide sequence ID" value="NZ_JAJEQN010000014.1"/>
</dbReference>
<accession>A0AAE3E439</accession>
<protein>
    <submittedName>
        <fullName evidence="2">LytTR family transcriptional regulator</fullName>
    </submittedName>
</protein>
<organism evidence="2 3">
    <name type="scientific">Anthropogastromicrobium aceti</name>
    <dbReference type="NCBI Taxonomy" id="2981768"/>
    <lineage>
        <taxon>Bacteria</taxon>
        <taxon>Bacillati</taxon>
        <taxon>Bacillota</taxon>
        <taxon>Clostridia</taxon>
        <taxon>Lachnospirales</taxon>
        <taxon>Lachnospiraceae</taxon>
        <taxon>Anthropogastromicrobium</taxon>
    </lineage>
</organism>
<dbReference type="EMBL" id="JAJEQN010000014">
    <property type="protein sequence ID" value="MCC2221450.1"/>
    <property type="molecule type" value="Genomic_DNA"/>
</dbReference>
<dbReference type="PROSITE" id="PS50930">
    <property type="entry name" value="HTH_LYTTR"/>
    <property type="match status" value="1"/>
</dbReference>
<comment type="caution">
    <text evidence="2">The sequence shown here is derived from an EMBL/GenBank/DDBJ whole genome shotgun (WGS) entry which is preliminary data.</text>
</comment>
<dbReference type="SMART" id="SM00850">
    <property type="entry name" value="LytTR"/>
    <property type="match status" value="1"/>
</dbReference>
<dbReference type="InterPro" id="IPR007492">
    <property type="entry name" value="LytTR_DNA-bd_dom"/>
</dbReference>
<evidence type="ECO:0000259" key="1">
    <source>
        <dbReference type="PROSITE" id="PS50930"/>
    </source>
</evidence>
<dbReference type="PANTHER" id="PTHR37299">
    <property type="entry name" value="TRANSCRIPTIONAL REGULATOR-RELATED"/>
    <property type="match status" value="1"/>
</dbReference>
<dbReference type="GO" id="GO:0000156">
    <property type="term" value="F:phosphorelay response regulator activity"/>
    <property type="evidence" value="ECO:0007669"/>
    <property type="project" value="InterPro"/>
</dbReference>